<proteinExistence type="predicted"/>
<evidence type="ECO:0000313" key="9">
    <source>
        <dbReference type="Proteomes" id="UP001222030"/>
    </source>
</evidence>
<feature type="transmembrane region" description="Helical" evidence="6">
    <location>
        <begin position="365"/>
        <end position="385"/>
    </location>
</feature>
<evidence type="ECO:0000256" key="4">
    <source>
        <dbReference type="ARBA" id="ARBA00022989"/>
    </source>
</evidence>
<dbReference type="PANTHER" id="PTHR30619:SF1">
    <property type="entry name" value="RECOMBINATION PROTEIN 2"/>
    <property type="match status" value="1"/>
</dbReference>
<feature type="transmembrane region" description="Helical" evidence="6">
    <location>
        <begin position="425"/>
        <end position="445"/>
    </location>
</feature>
<dbReference type="SUPFAM" id="SSF56281">
    <property type="entry name" value="Metallo-hydrolase/oxidoreductase"/>
    <property type="match status" value="1"/>
</dbReference>
<dbReference type="NCBIfam" id="TIGR00360">
    <property type="entry name" value="ComEC_N-term"/>
    <property type="match status" value="1"/>
</dbReference>
<organism evidence="8 9">
    <name type="scientific">Vogesella margarita</name>
    <dbReference type="NCBI Taxonomy" id="2984199"/>
    <lineage>
        <taxon>Bacteria</taxon>
        <taxon>Pseudomonadati</taxon>
        <taxon>Pseudomonadota</taxon>
        <taxon>Betaproteobacteria</taxon>
        <taxon>Neisseriales</taxon>
        <taxon>Chromobacteriaceae</taxon>
        <taxon>Vogesella</taxon>
    </lineage>
</organism>
<dbReference type="InterPro" id="IPR035681">
    <property type="entry name" value="ComA-like_MBL"/>
</dbReference>
<dbReference type="RefSeq" id="WP_272770693.1">
    <property type="nucleotide sequence ID" value="NZ_JAQQLE010000002.1"/>
</dbReference>
<dbReference type="InterPro" id="IPR025405">
    <property type="entry name" value="DUF4131"/>
</dbReference>
<comment type="subcellular location">
    <subcellularLocation>
        <location evidence="1">Cell membrane</location>
        <topology evidence="1">Multi-pass membrane protein</topology>
    </subcellularLocation>
</comment>
<keyword evidence="2" id="KW-1003">Cell membrane</keyword>
<dbReference type="InterPro" id="IPR052159">
    <property type="entry name" value="Competence_DNA_uptake"/>
</dbReference>
<keyword evidence="3 6" id="KW-0812">Transmembrane</keyword>
<dbReference type="Gene3D" id="3.60.15.10">
    <property type="entry name" value="Ribonuclease Z/Hydroxyacylglutathione hydrolase-like"/>
    <property type="match status" value="1"/>
</dbReference>
<dbReference type="CDD" id="cd07731">
    <property type="entry name" value="ComA-like_MBL-fold"/>
    <property type="match status" value="1"/>
</dbReference>
<dbReference type="InterPro" id="IPR004477">
    <property type="entry name" value="ComEC_N"/>
</dbReference>
<keyword evidence="9" id="KW-1185">Reference proteome</keyword>
<keyword evidence="4 6" id="KW-1133">Transmembrane helix</keyword>
<feature type="transmembrane region" description="Helical" evidence="6">
    <location>
        <begin position="231"/>
        <end position="255"/>
    </location>
</feature>
<gene>
    <name evidence="8" type="ORF">PQU96_02520</name>
</gene>
<dbReference type="InterPro" id="IPR004797">
    <property type="entry name" value="Competence_ComEC/Rec2"/>
</dbReference>
<dbReference type="PANTHER" id="PTHR30619">
    <property type="entry name" value="DNA INTERNALIZATION/COMPETENCE PROTEIN COMEC/REC2"/>
    <property type="match status" value="1"/>
</dbReference>
<feature type="domain" description="Metallo-beta-lactamase" evidence="7">
    <location>
        <begin position="506"/>
        <end position="685"/>
    </location>
</feature>
<dbReference type="Pfam" id="PF03772">
    <property type="entry name" value="Competence"/>
    <property type="match status" value="1"/>
</dbReference>
<dbReference type="Pfam" id="PF13567">
    <property type="entry name" value="DUF4131"/>
    <property type="match status" value="1"/>
</dbReference>
<dbReference type="SMART" id="SM00849">
    <property type="entry name" value="Lactamase_B"/>
    <property type="match status" value="1"/>
</dbReference>
<evidence type="ECO:0000256" key="2">
    <source>
        <dbReference type="ARBA" id="ARBA00022475"/>
    </source>
</evidence>
<dbReference type="InterPro" id="IPR001279">
    <property type="entry name" value="Metallo-B-lactamas"/>
</dbReference>
<accession>A0ABT5IKD9</accession>
<evidence type="ECO:0000259" key="7">
    <source>
        <dbReference type="SMART" id="SM00849"/>
    </source>
</evidence>
<evidence type="ECO:0000256" key="3">
    <source>
        <dbReference type="ARBA" id="ARBA00022692"/>
    </source>
</evidence>
<evidence type="ECO:0000256" key="6">
    <source>
        <dbReference type="SAM" id="Phobius"/>
    </source>
</evidence>
<dbReference type="EMBL" id="JAQQLE010000002">
    <property type="protein sequence ID" value="MDC7713010.1"/>
    <property type="molecule type" value="Genomic_DNA"/>
</dbReference>
<feature type="transmembrane region" description="Helical" evidence="6">
    <location>
        <begin position="43"/>
        <end position="60"/>
    </location>
</feature>
<evidence type="ECO:0000256" key="5">
    <source>
        <dbReference type="ARBA" id="ARBA00023136"/>
    </source>
</evidence>
<keyword evidence="5 6" id="KW-0472">Membrane</keyword>
<feature type="transmembrane region" description="Helical" evidence="6">
    <location>
        <begin position="267"/>
        <end position="289"/>
    </location>
</feature>
<dbReference type="NCBIfam" id="TIGR00361">
    <property type="entry name" value="ComEC_Rec2"/>
    <property type="match status" value="1"/>
</dbReference>
<evidence type="ECO:0000313" key="8">
    <source>
        <dbReference type="EMBL" id="MDC7713010.1"/>
    </source>
</evidence>
<sequence length="744" mass="80585">MLLLACFCAGVVLCAFLPVLPSWPLLLTVLLLSWPLWWRTRRLWLLALVAATLGLGYAAWRAELRLAQRLDAVLAGEVVQFSGVVRGLAKPGEFGVRLRFEVEAVDSPGLRLPPLLELSDYRQQAWPAGSRWRLAARLRPPRGAANVAGFDAEAWYWSEGVLATGSVLKGRQALGVATDWPARIDRLRERVAQRLLAGSNEPRAAALVAALAVGAQQTLTRDDWQRLAATGLTHVVSVSGLHITMIALLVAWLLRRALRHLPPLRRPLWWVLGGAVLAAGAYAVLAGFSVPTQRSLWMLVVAAVALASQRGLSPLQIWLAALTLVLLLDPFAVLAPGFWLSFGLVAALVVMVAGRRAPGGKWQAALQAQGLVTLASTLPLALFFGQLPLVSPLANAVGTPLVSLLLTPLALLAALLPWPWLLDAAVWTAQLFWYWVDLLAGAPLYPVPLLPWPLLLAALAGTLLALLPWSWSGRALGGCLLLPLLLYRVPPPASGTLAVELLDVGQGLAVLLRTRQHALLYDTGAGEATRVLLPALRALDVRQLDTLLLSHHDGDHDGAAASLRDGIKVGRILAGQPQFYPGAQPCRGGQSWVWDGVRFDVLWPPPAWQGEDNAHSCVLRVATAGQALLLSGDAPLAVEQMLVARYGAALRSQWLVLGHHGSRTSSGDDWLRQVQPRMALVSAGYRNRYRHPHPQVLARLDAAGITLWRSDHDGALALRLGPWQGELLARRAQAARYWRPPSQP</sequence>
<comment type="caution">
    <text evidence="8">The sequence shown here is derived from an EMBL/GenBank/DDBJ whole genome shotgun (WGS) entry which is preliminary data.</text>
</comment>
<evidence type="ECO:0000256" key="1">
    <source>
        <dbReference type="ARBA" id="ARBA00004651"/>
    </source>
</evidence>
<feature type="transmembrane region" description="Helical" evidence="6">
    <location>
        <begin position="331"/>
        <end position="353"/>
    </location>
</feature>
<name>A0ABT5IKD9_9NEIS</name>
<reference evidence="8 9" key="1">
    <citation type="submission" date="2023-01" db="EMBL/GenBank/DDBJ databases">
        <title>Novel species of the genus Vogesella isolated from rivers.</title>
        <authorList>
            <person name="Lu H."/>
        </authorList>
    </citation>
    <scope>NUCLEOTIDE SEQUENCE [LARGE SCALE GENOMIC DNA]</scope>
    <source>
        <strain evidence="8 9">LYT5W</strain>
    </source>
</reference>
<protein>
    <submittedName>
        <fullName evidence="8">DNA internalization-related competence protein ComEC/Rec2</fullName>
    </submittedName>
</protein>
<dbReference type="InterPro" id="IPR036866">
    <property type="entry name" value="RibonucZ/Hydroxyglut_hydro"/>
</dbReference>
<feature type="transmembrane region" description="Helical" evidence="6">
    <location>
        <begin position="397"/>
        <end position="418"/>
    </location>
</feature>
<dbReference type="Pfam" id="PF00753">
    <property type="entry name" value="Lactamase_B"/>
    <property type="match status" value="1"/>
</dbReference>
<dbReference type="Proteomes" id="UP001222030">
    <property type="component" value="Unassembled WGS sequence"/>
</dbReference>